<evidence type="ECO:0000256" key="1">
    <source>
        <dbReference type="SAM" id="MobiDB-lite"/>
    </source>
</evidence>
<name>T0K4C8_COLGC</name>
<keyword evidence="2" id="KW-0812">Transmembrane</keyword>
<sequence length="265" mass="27904">MFANDSKHEKALDGATLCSDSVKDEVTKDCQNDERKPNPRRKDNDSLLTEDVADLRRGLLVQEEPERRRRRLREREKDDKAEGGILALLFCFAGAMGVISISPASSFDSCTSPGGSPGVGRTIVLGNTNVLPTPSVDPPAGPPLESNPRLLLLVDRFHRNARPATIAAASGSPTPRPTPSPTVGDAPPPPPSLPIPPPIPPALPVAALPSAVWADTSTIEVNSAVGVDDVAAVVVSGVAFAQVYSSFKSLPSVQEFCTESVTLAC</sequence>
<protein>
    <submittedName>
        <fullName evidence="3">Uncharacterized protein</fullName>
    </submittedName>
</protein>
<comment type="caution">
    <text evidence="3">The sequence shown here is derived from an EMBL/GenBank/DDBJ whole genome shotgun (WGS) entry which is preliminary data.</text>
</comment>
<dbReference type="AlphaFoldDB" id="T0K4C8"/>
<dbReference type="EMBL" id="AMYD01003286">
    <property type="protein sequence ID" value="EQB46719.1"/>
    <property type="molecule type" value="Genomic_DNA"/>
</dbReference>
<dbReference type="HOGENOM" id="CLU_1049766_0_0_1"/>
<accession>T0K4C8</accession>
<proteinExistence type="predicted"/>
<gene>
    <name evidence="3" type="ORF">CGLO_14219</name>
</gene>
<organism evidence="3 4">
    <name type="scientific">Colletotrichum gloeosporioides (strain Cg-14)</name>
    <name type="common">Anthracnose fungus</name>
    <name type="synonym">Glomerella cingulata</name>
    <dbReference type="NCBI Taxonomy" id="1237896"/>
    <lineage>
        <taxon>Eukaryota</taxon>
        <taxon>Fungi</taxon>
        <taxon>Dikarya</taxon>
        <taxon>Ascomycota</taxon>
        <taxon>Pezizomycotina</taxon>
        <taxon>Sordariomycetes</taxon>
        <taxon>Hypocreomycetidae</taxon>
        <taxon>Glomerellales</taxon>
        <taxon>Glomerellaceae</taxon>
        <taxon>Colletotrichum</taxon>
        <taxon>Colletotrichum gloeosporioides species complex</taxon>
    </lineage>
</organism>
<keyword evidence="2" id="KW-0472">Membrane</keyword>
<evidence type="ECO:0000256" key="2">
    <source>
        <dbReference type="SAM" id="Phobius"/>
    </source>
</evidence>
<evidence type="ECO:0000313" key="4">
    <source>
        <dbReference type="Proteomes" id="UP000015530"/>
    </source>
</evidence>
<feature type="compositionally biased region" description="Basic and acidic residues" evidence="1">
    <location>
        <begin position="23"/>
        <end position="45"/>
    </location>
</feature>
<feature type="compositionally biased region" description="Pro residues" evidence="1">
    <location>
        <begin position="174"/>
        <end position="196"/>
    </location>
</feature>
<keyword evidence="2" id="KW-1133">Transmembrane helix</keyword>
<feature type="region of interest" description="Disordered" evidence="1">
    <location>
        <begin position="23"/>
        <end position="49"/>
    </location>
</feature>
<reference evidence="4" key="1">
    <citation type="journal article" date="2013" name="Mol. Plant Microbe Interact.">
        <title>Global aspects of pacC regulation of pathogenicity genes in Colletotrichum gloeosporioides as revealed by transcriptome analysis.</title>
        <authorList>
            <person name="Alkan N."/>
            <person name="Meng X."/>
            <person name="Friedlander G."/>
            <person name="Reuveni E."/>
            <person name="Sukno S."/>
            <person name="Sherman A."/>
            <person name="Thon M."/>
            <person name="Fluhr R."/>
            <person name="Prusky D."/>
        </authorList>
    </citation>
    <scope>NUCLEOTIDE SEQUENCE [LARGE SCALE GENOMIC DNA]</scope>
    <source>
        <strain evidence="4">Cg-14</strain>
    </source>
</reference>
<evidence type="ECO:0000313" key="3">
    <source>
        <dbReference type="EMBL" id="EQB46719.1"/>
    </source>
</evidence>
<feature type="transmembrane region" description="Helical" evidence="2">
    <location>
        <begin position="83"/>
        <end position="102"/>
    </location>
</feature>
<dbReference type="OrthoDB" id="4831608at2759"/>
<dbReference type="Proteomes" id="UP000015530">
    <property type="component" value="Unassembled WGS sequence"/>
</dbReference>
<feature type="region of interest" description="Disordered" evidence="1">
    <location>
        <begin position="164"/>
        <end position="196"/>
    </location>
</feature>